<reference evidence="5" key="2">
    <citation type="submission" date="2025-04" db="UniProtKB">
        <authorList>
            <consortium name="RefSeq"/>
        </authorList>
    </citation>
    <scope>IDENTIFICATION</scope>
</reference>
<dbReference type="OrthoDB" id="194468at2759"/>
<gene>
    <name evidence="5" type="primary">LOC108053141</name>
    <name evidence="3" type="synonym">108053141</name>
</gene>
<evidence type="ECO:0000313" key="5">
    <source>
        <dbReference type="RefSeq" id="XP_016991217.1"/>
    </source>
</evidence>
<dbReference type="PROSITE" id="PS50249">
    <property type="entry name" value="MPN"/>
    <property type="match status" value="1"/>
</dbReference>
<evidence type="ECO:0000256" key="1">
    <source>
        <dbReference type="ARBA" id="ARBA00007461"/>
    </source>
</evidence>
<feature type="domain" description="MPN" evidence="2">
    <location>
        <begin position="4"/>
        <end position="140"/>
    </location>
</feature>
<reference evidence="4" key="1">
    <citation type="journal article" date="2021" name="Elife">
        <title>Highly contiguous assemblies of 101 drosophilid genomes.</title>
        <authorList>
            <person name="Kim B.Y."/>
            <person name="Wang J.R."/>
            <person name="Miller D.E."/>
            <person name="Barmina O."/>
            <person name="Delaney E."/>
            <person name="Thompson A."/>
            <person name="Comeault A.A."/>
            <person name="Peede D."/>
            <person name="D'Agostino E.R."/>
            <person name="Pelaez J."/>
            <person name="Aguilar J.M."/>
            <person name="Haji D."/>
            <person name="Matsunaga T."/>
            <person name="Armstrong E.E."/>
            <person name="Zych M."/>
            <person name="Ogawa Y."/>
            <person name="Stamenkovic-Radak M."/>
            <person name="Jelic M."/>
            <person name="Veselinovic M.S."/>
            <person name="Tanaskovic M."/>
            <person name="Eric P."/>
            <person name="Gao J.J."/>
            <person name="Katoh T.K."/>
            <person name="Toda M.J."/>
            <person name="Watabe H."/>
            <person name="Watada M."/>
            <person name="Davis J.S."/>
            <person name="Moyle L.C."/>
            <person name="Manoli G."/>
            <person name="Bertolini E."/>
            <person name="Kostal V."/>
            <person name="Hawley R.S."/>
            <person name="Takahashi A."/>
            <person name="Jones C.D."/>
            <person name="Price D.K."/>
            <person name="Whiteman N."/>
            <person name="Kopp A."/>
            <person name="Matute D.R."/>
            <person name="Petrov D.A."/>
        </authorList>
    </citation>
    <scope>NUCLEOTIDE SEQUENCE [LARGE SCALE GENOMIC DNA]</scope>
</reference>
<dbReference type="CTD" id="37635"/>
<dbReference type="Pfam" id="PF03665">
    <property type="entry name" value="UPF0172"/>
    <property type="match status" value="1"/>
</dbReference>
<accession>A0A6P4FNB2</accession>
<dbReference type="InterPro" id="IPR005366">
    <property type="entry name" value="EMC8/9"/>
</dbReference>
<dbReference type="InterPro" id="IPR037518">
    <property type="entry name" value="MPN"/>
</dbReference>
<dbReference type="Proteomes" id="UP001652680">
    <property type="component" value="Unassembled WGS sequence"/>
</dbReference>
<sequence>MCDYKISERAYTKLIFHAAKYPHQAVNGLLLAEKTSKGTLVEIVDAIPLFHQCLHVTPMAEVALMQIDAYAEREGLVIGGYYTAPENFYDNQIDKTPAAKIADKIQENFKNACFAVVDNKLMTLQHDRAAVQVYSCVGESGARWSKAKFTLSQSTQTLEGVSLLLKRGAMRDLVDFDNHLDSPENDWTNDFLNKSLNDLQKLY</sequence>
<protein>
    <submittedName>
        <fullName evidence="5">ER membrane protein complex subunit 8/9 homolog</fullName>
    </submittedName>
</protein>
<comment type="similarity">
    <text evidence="1">Belongs to the EMC8/EMC9 family.</text>
</comment>
<evidence type="ECO:0000313" key="3">
    <source>
        <dbReference type="EnsemblMetazoa" id="XP_016991217.1"/>
    </source>
</evidence>
<dbReference type="OMA" id="PHCAING"/>
<dbReference type="RefSeq" id="XP_016991217.1">
    <property type="nucleotide sequence ID" value="XM_017135728.1"/>
</dbReference>
<dbReference type="GO" id="GO:0072546">
    <property type="term" value="C:EMC complex"/>
    <property type="evidence" value="ECO:0007669"/>
    <property type="project" value="InterPro"/>
</dbReference>
<organism evidence="5">
    <name type="scientific">Drosophila rhopaloa</name>
    <name type="common">Fruit fly</name>
    <dbReference type="NCBI Taxonomy" id="1041015"/>
    <lineage>
        <taxon>Eukaryota</taxon>
        <taxon>Metazoa</taxon>
        <taxon>Ecdysozoa</taxon>
        <taxon>Arthropoda</taxon>
        <taxon>Hexapoda</taxon>
        <taxon>Insecta</taxon>
        <taxon>Pterygota</taxon>
        <taxon>Neoptera</taxon>
        <taxon>Endopterygota</taxon>
        <taxon>Diptera</taxon>
        <taxon>Brachycera</taxon>
        <taxon>Muscomorpha</taxon>
        <taxon>Ephydroidea</taxon>
        <taxon>Drosophilidae</taxon>
        <taxon>Drosophila</taxon>
        <taxon>Sophophora</taxon>
    </lineage>
</organism>
<proteinExistence type="inferred from homology"/>
<dbReference type="AlphaFoldDB" id="A0A6P4FNB2"/>
<dbReference type="GeneID" id="108053141"/>
<dbReference type="EnsemblMetazoa" id="XM_017135728.1">
    <property type="protein sequence ID" value="XP_016991217.1"/>
    <property type="gene ID" value="LOC108053141"/>
</dbReference>
<evidence type="ECO:0000313" key="4">
    <source>
        <dbReference type="Proteomes" id="UP001652680"/>
    </source>
</evidence>
<keyword evidence="4" id="KW-1185">Reference proteome</keyword>
<dbReference type="CDD" id="cd08060">
    <property type="entry name" value="MPN_UPF0172"/>
    <property type="match status" value="1"/>
</dbReference>
<evidence type="ECO:0000259" key="2">
    <source>
        <dbReference type="PROSITE" id="PS50249"/>
    </source>
</evidence>
<dbReference type="PANTHER" id="PTHR12941:SF10">
    <property type="entry name" value="ER MEMBRANE PROTEIN COMPLEX SUBUNIT 8_9 HOMOLOG"/>
    <property type="match status" value="1"/>
</dbReference>
<dbReference type="PANTHER" id="PTHR12941">
    <property type="entry name" value="ER MEMBRANE PROTEIN COMPLEX"/>
    <property type="match status" value="1"/>
</dbReference>
<name>A0A6P4FNB2_DRORH</name>
<reference evidence="3" key="3">
    <citation type="submission" date="2025-05" db="UniProtKB">
        <authorList>
            <consortium name="EnsemblMetazoa"/>
        </authorList>
    </citation>
    <scope>IDENTIFICATION</scope>
</reference>